<dbReference type="AlphaFoldDB" id="A0A1X7LGZ3"/>
<dbReference type="PROSITE" id="PS00888">
    <property type="entry name" value="CNMP_BINDING_1"/>
    <property type="match status" value="1"/>
</dbReference>
<dbReference type="GO" id="GO:0016301">
    <property type="term" value="F:kinase activity"/>
    <property type="evidence" value="ECO:0007669"/>
    <property type="project" value="UniProtKB-KW"/>
</dbReference>
<dbReference type="RefSeq" id="WP_085519049.1">
    <property type="nucleotide sequence ID" value="NZ_FXAW01000011.1"/>
</dbReference>
<gene>
    <name evidence="2" type="ORF">SAMN05661096_03927</name>
</gene>
<accession>A0A1X7LGZ3</accession>
<organism evidence="2 3">
    <name type="scientific">Marivirga sericea</name>
    <dbReference type="NCBI Taxonomy" id="1028"/>
    <lineage>
        <taxon>Bacteria</taxon>
        <taxon>Pseudomonadati</taxon>
        <taxon>Bacteroidota</taxon>
        <taxon>Cytophagia</taxon>
        <taxon>Cytophagales</taxon>
        <taxon>Marivirgaceae</taxon>
        <taxon>Marivirga</taxon>
    </lineage>
</organism>
<dbReference type="EMBL" id="FXAW01000011">
    <property type="protein sequence ID" value="SMG52449.1"/>
    <property type="molecule type" value="Genomic_DNA"/>
</dbReference>
<reference evidence="3" key="1">
    <citation type="submission" date="2017-04" db="EMBL/GenBank/DDBJ databases">
        <authorList>
            <person name="Varghese N."/>
            <person name="Submissions S."/>
        </authorList>
    </citation>
    <scope>NUCLEOTIDE SEQUENCE [LARGE SCALE GENOMIC DNA]</scope>
    <source>
        <strain evidence="3">DSM 4125</strain>
    </source>
</reference>
<keyword evidence="2" id="KW-0418">Kinase</keyword>
<dbReference type="SMART" id="SM00100">
    <property type="entry name" value="cNMP"/>
    <property type="match status" value="1"/>
</dbReference>
<dbReference type="OrthoDB" id="1044733at2"/>
<dbReference type="PROSITE" id="PS50042">
    <property type="entry name" value="CNMP_BINDING_3"/>
    <property type="match status" value="1"/>
</dbReference>
<dbReference type="InterPro" id="IPR018490">
    <property type="entry name" value="cNMP-bd_dom_sf"/>
</dbReference>
<dbReference type="STRING" id="1028.SAMN05661096_03927"/>
<feature type="domain" description="Cyclic nucleotide-binding" evidence="1">
    <location>
        <begin position="13"/>
        <end position="103"/>
    </location>
</feature>
<dbReference type="InterPro" id="IPR018488">
    <property type="entry name" value="cNMP-bd_CS"/>
</dbReference>
<dbReference type="InterPro" id="IPR000595">
    <property type="entry name" value="cNMP-bd_dom"/>
</dbReference>
<sequence length="188" mass="21504">MKLYEYLTKNTQLSSAQISEYCSKLSSKSAKAGDYVIQEGEVCRKLLFLEEGCMSMVYERDNKSFIKDFIFENSFASVYESFITSAPARYSLRAVTHCKFESITLHDLESAYESIPQLKALAAKQTEAAYLNVTRRMESLITLSAEQRYLELLERRPRLLSEIPLYLIASYLGITDVALSRIRKKVSS</sequence>
<dbReference type="SUPFAM" id="SSF51206">
    <property type="entry name" value="cAMP-binding domain-like"/>
    <property type="match status" value="1"/>
</dbReference>
<dbReference type="CDD" id="cd00038">
    <property type="entry name" value="CAP_ED"/>
    <property type="match status" value="1"/>
</dbReference>
<dbReference type="Pfam" id="PF00027">
    <property type="entry name" value="cNMP_binding"/>
    <property type="match status" value="1"/>
</dbReference>
<evidence type="ECO:0000313" key="3">
    <source>
        <dbReference type="Proteomes" id="UP000193804"/>
    </source>
</evidence>
<evidence type="ECO:0000313" key="2">
    <source>
        <dbReference type="EMBL" id="SMG52449.1"/>
    </source>
</evidence>
<dbReference type="Proteomes" id="UP000193804">
    <property type="component" value="Unassembled WGS sequence"/>
</dbReference>
<evidence type="ECO:0000259" key="1">
    <source>
        <dbReference type="PROSITE" id="PS50042"/>
    </source>
</evidence>
<protein>
    <submittedName>
        <fullName evidence="2">cAMP-binding domain of CRP or a regulatory subunit of cAMP-dependent protein kinases</fullName>
    </submittedName>
</protein>
<proteinExistence type="predicted"/>
<keyword evidence="2" id="KW-0808">Transferase</keyword>
<dbReference type="InterPro" id="IPR014710">
    <property type="entry name" value="RmlC-like_jellyroll"/>
</dbReference>
<dbReference type="Gene3D" id="2.60.120.10">
    <property type="entry name" value="Jelly Rolls"/>
    <property type="match status" value="1"/>
</dbReference>
<keyword evidence="3" id="KW-1185">Reference proteome</keyword>
<name>A0A1X7LGZ3_9BACT</name>